<feature type="domain" description="DUF4340" evidence="2">
    <location>
        <begin position="2"/>
        <end position="114"/>
    </location>
</feature>
<feature type="region of interest" description="Disordered" evidence="1">
    <location>
        <begin position="305"/>
        <end position="327"/>
    </location>
</feature>
<dbReference type="EMBL" id="DRTD01000507">
    <property type="protein sequence ID" value="HHE55486.1"/>
    <property type="molecule type" value="Genomic_DNA"/>
</dbReference>
<organism evidence="3">
    <name type="scientific">Caldithrix abyssi</name>
    <dbReference type="NCBI Taxonomy" id="187145"/>
    <lineage>
        <taxon>Bacteria</taxon>
        <taxon>Pseudomonadati</taxon>
        <taxon>Calditrichota</taxon>
        <taxon>Calditrichia</taxon>
        <taxon>Calditrichales</taxon>
        <taxon>Calditrichaceae</taxon>
        <taxon>Caldithrix</taxon>
    </lineage>
</organism>
<feature type="non-terminal residue" evidence="3">
    <location>
        <position position="1"/>
    </location>
</feature>
<protein>
    <submittedName>
        <fullName evidence="3">DUF4340 domain-containing protein</fullName>
    </submittedName>
</protein>
<evidence type="ECO:0000313" key="3">
    <source>
        <dbReference type="EMBL" id="HHE55486.1"/>
    </source>
</evidence>
<accession>A0A7V5H443</accession>
<gene>
    <name evidence="3" type="ORF">ENL21_06865</name>
</gene>
<dbReference type="Proteomes" id="UP000886111">
    <property type="component" value="Unassembled WGS sequence"/>
</dbReference>
<sequence length="327" mass="37560">TPVGGNVFVTSDDSTVVIVASSIKSAMDKSLFDWRDKKAIHFKKDQVKEFTLKNPHGKFHFVKDGNNWRLTKPIETRGDNSNINAVLNKLEYGRIKAVAAETPKNLAKYGLSAPAYRIELFSGLEKARSGVSFSRLKGNKAYGKDDARPHIFEVDSFFVKPFKKKLYDFRDKYIAKFNRNEAQRIKLLYNSELMIFEKDSSNNWLLSTGEKAKNYKISNLISNLNNLKAQQFVDDHPRNLKKYGLEPPRGMVEVYNDKDEKILVLLVGRDKNDDYFYAQVPELKAVVTFKKADLEKIFPKKEDLIEKPKTEKSEETEKSKGEEKADQ</sequence>
<dbReference type="AlphaFoldDB" id="A0A7V5H443"/>
<comment type="caution">
    <text evidence="3">The sequence shown here is derived from an EMBL/GenBank/DDBJ whole genome shotgun (WGS) entry which is preliminary data.</text>
</comment>
<proteinExistence type="predicted"/>
<evidence type="ECO:0000256" key="1">
    <source>
        <dbReference type="SAM" id="MobiDB-lite"/>
    </source>
</evidence>
<reference evidence="3" key="1">
    <citation type="journal article" date="2020" name="mSystems">
        <title>Genome- and Community-Level Interaction Insights into Carbon Utilization and Element Cycling Functions of Hydrothermarchaeota in Hydrothermal Sediment.</title>
        <authorList>
            <person name="Zhou Z."/>
            <person name="Liu Y."/>
            <person name="Xu W."/>
            <person name="Pan J."/>
            <person name="Luo Z.H."/>
            <person name="Li M."/>
        </authorList>
    </citation>
    <scope>NUCLEOTIDE SEQUENCE [LARGE SCALE GENOMIC DNA]</scope>
    <source>
        <strain evidence="3">HyVt-76</strain>
    </source>
</reference>
<evidence type="ECO:0000259" key="2">
    <source>
        <dbReference type="Pfam" id="PF14238"/>
    </source>
</evidence>
<dbReference type="Pfam" id="PF14238">
    <property type="entry name" value="DUF4340"/>
    <property type="match status" value="2"/>
</dbReference>
<name>A0A7V5H443_CALAY</name>
<feature type="domain" description="DUF4340" evidence="2">
    <location>
        <begin position="211"/>
        <end position="307"/>
    </location>
</feature>
<dbReference type="InterPro" id="IPR025641">
    <property type="entry name" value="DUF4340"/>
</dbReference>